<evidence type="ECO:0000313" key="4">
    <source>
        <dbReference type="Proteomes" id="UP001652642"/>
    </source>
</evidence>
<proteinExistence type="inferred from homology"/>
<feature type="compositionally biased region" description="Basic and acidic residues" evidence="3">
    <location>
        <begin position="417"/>
        <end position="427"/>
    </location>
</feature>
<sequence>MAAAAASAPAPSSGLSKAEYLRRRYLEAGGAEAGKKRRKKKPTARQPGSHAGKELPVGRMRIVDDDDTSWKNTLVEQEKDDDEGDDGDLPVVAEFIDERPEEVKLMEAFRTSNKWKLLGDLNEDSWGSDVPVLMKSTDSSEDSKQNKQKHLLDRSPPRRGRHDSPDQSPPRRGRHDSSDQSPPRRGRHDSPDQSPPRRVRHNSSDQSPPRRGHGDLLDLSPRRHRSVSSKNNGRTSSRGEQERLSGEHSASQKRQKAGDSSSPPWKKARGAEADALLSQKQASSRISPAKKEPHPRKRHRHDSGSSSGSTSRRQRRSVRASSGSDLSPPRSVHKTGSHLQNPSSDLSPPRRNRPKSPDSDLSPPRRGQEGNKKLPESRSPLDSSPPHRARDAKGRGDSQQGSQMLSGGKAGLVSAELLRKEQQELKRQGGGSSKHLEAESRRAETVFRDKSGRKRDLKQERLEQQKKAEEKSERDEQYAKWGKGLAQSRQQQQNVEDAVKEMQKPLARYIDDQDLDKMLREQEREGDPMADFIRKKKASKERKDTKEKPRYNGPAPPLNRFNIWPGYRWDGVDRSNGFEQKRFARIASKKAVQELAYKWSVEDM</sequence>
<dbReference type="KEGG" id="pvt:110078947"/>
<accession>A0A6J0TT38</accession>
<dbReference type="GeneID" id="110078947"/>
<evidence type="ECO:0000256" key="3">
    <source>
        <dbReference type="SAM" id="MobiDB-lite"/>
    </source>
</evidence>
<dbReference type="AlphaFoldDB" id="A0A6J0TT38"/>
<dbReference type="RefSeq" id="XP_020649299.2">
    <property type="nucleotide sequence ID" value="XM_020793640.2"/>
</dbReference>
<feature type="compositionally biased region" description="Acidic residues" evidence="3">
    <location>
        <begin position="78"/>
        <end position="88"/>
    </location>
</feature>
<comment type="similarity">
    <text evidence="1">Belongs to the CWC26 family.</text>
</comment>
<feature type="compositionally biased region" description="Basic and acidic residues" evidence="3">
    <location>
        <begin position="141"/>
        <end position="156"/>
    </location>
</feature>
<evidence type="ECO:0000256" key="2">
    <source>
        <dbReference type="ARBA" id="ARBA00014454"/>
    </source>
</evidence>
<dbReference type="InterPro" id="IPR018609">
    <property type="entry name" value="Bud13"/>
</dbReference>
<dbReference type="PANTHER" id="PTHR31809">
    <property type="entry name" value="BUD13 HOMOLOG"/>
    <property type="match status" value="1"/>
</dbReference>
<feature type="region of interest" description="Disordered" evidence="3">
    <location>
        <begin position="111"/>
        <end position="499"/>
    </location>
</feature>
<feature type="compositionally biased region" description="Basic and acidic residues" evidence="3">
    <location>
        <begin position="541"/>
        <end position="550"/>
    </location>
</feature>
<dbReference type="GO" id="GO:0003723">
    <property type="term" value="F:RNA binding"/>
    <property type="evidence" value="ECO:0007669"/>
    <property type="project" value="TreeGrafter"/>
</dbReference>
<feature type="region of interest" description="Disordered" evidence="3">
    <location>
        <begin position="29"/>
        <end position="90"/>
    </location>
</feature>
<dbReference type="GO" id="GO:0000398">
    <property type="term" value="P:mRNA splicing, via spliceosome"/>
    <property type="evidence" value="ECO:0007669"/>
    <property type="project" value="TreeGrafter"/>
</dbReference>
<dbReference type="GO" id="GO:0070274">
    <property type="term" value="C:RES complex"/>
    <property type="evidence" value="ECO:0007669"/>
    <property type="project" value="TreeGrafter"/>
</dbReference>
<feature type="region of interest" description="Disordered" evidence="3">
    <location>
        <begin position="513"/>
        <end position="557"/>
    </location>
</feature>
<dbReference type="FunCoup" id="A0A6J0TT38">
    <property type="interactions" value="747"/>
</dbReference>
<feature type="compositionally biased region" description="Basic and acidic residues" evidence="3">
    <location>
        <begin position="457"/>
        <end position="478"/>
    </location>
</feature>
<dbReference type="Proteomes" id="UP001652642">
    <property type="component" value="Chromosome 8"/>
</dbReference>
<feature type="compositionally biased region" description="Basic and acidic residues" evidence="3">
    <location>
        <begin position="237"/>
        <end position="246"/>
    </location>
</feature>
<dbReference type="CTD" id="84811"/>
<name>A0A6J0TT38_9SAUR</name>
<organism evidence="4 5">
    <name type="scientific">Pogona vitticeps</name>
    <name type="common">central bearded dragon</name>
    <dbReference type="NCBI Taxonomy" id="103695"/>
    <lineage>
        <taxon>Eukaryota</taxon>
        <taxon>Metazoa</taxon>
        <taxon>Chordata</taxon>
        <taxon>Craniata</taxon>
        <taxon>Vertebrata</taxon>
        <taxon>Euteleostomi</taxon>
        <taxon>Lepidosauria</taxon>
        <taxon>Squamata</taxon>
        <taxon>Bifurcata</taxon>
        <taxon>Unidentata</taxon>
        <taxon>Episquamata</taxon>
        <taxon>Toxicofera</taxon>
        <taxon>Iguania</taxon>
        <taxon>Acrodonta</taxon>
        <taxon>Agamidae</taxon>
        <taxon>Amphibolurinae</taxon>
        <taxon>Pogona</taxon>
    </lineage>
</organism>
<dbReference type="GO" id="GO:0005684">
    <property type="term" value="C:U2-type spliceosomal complex"/>
    <property type="evidence" value="ECO:0007669"/>
    <property type="project" value="TreeGrafter"/>
</dbReference>
<gene>
    <name evidence="5" type="primary">BUD13</name>
</gene>
<dbReference type="InterPro" id="IPR051112">
    <property type="entry name" value="CWC26_splicing_factor"/>
</dbReference>
<feature type="compositionally biased region" description="Basic and acidic residues" evidence="3">
    <location>
        <begin position="366"/>
        <end position="376"/>
    </location>
</feature>
<dbReference type="PANTHER" id="PTHR31809:SF0">
    <property type="entry name" value="BUD13 HOMOLOG"/>
    <property type="match status" value="1"/>
</dbReference>
<feature type="compositionally biased region" description="Basic and acidic residues" evidence="3">
    <location>
        <begin position="434"/>
        <end position="450"/>
    </location>
</feature>
<dbReference type="Pfam" id="PF09736">
    <property type="entry name" value="Bud13"/>
    <property type="match status" value="1"/>
</dbReference>
<dbReference type="InParanoid" id="A0A6J0TT38"/>
<feature type="compositionally biased region" description="Basic and acidic residues" evidence="3">
    <location>
        <begin position="513"/>
        <end position="527"/>
    </location>
</feature>
<keyword evidence="4" id="KW-1185">Reference proteome</keyword>
<evidence type="ECO:0000256" key="1">
    <source>
        <dbReference type="ARBA" id="ARBA00011069"/>
    </source>
</evidence>
<reference evidence="5" key="1">
    <citation type="submission" date="2025-08" db="UniProtKB">
        <authorList>
            <consortium name="RefSeq"/>
        </authorList>
    </citation>
    <scope>IDENTIFICATION</scope>
</reference>
<dbReference type="OrthoDB" id="6022at2759"/>
<evidence type="ECO:0000313" key="5">
    <source>
        <dbReference type="RefSeq" id="XP_020649299.2"/>
    </source>
</evidence>
<protein>
    <recommendedName>
        <fullName evidence="2">BUD13 homolog</fullName>
    </recommendedName>
</protein>
<feature type="compositionally biased region" description="Polar residues" evidence="3">
    <location>
        <begin position="337"/>
        <end position="346"/>
    </location>
</feature>